<protein>
    <submittedName>
        <fullName evidence="3">Envelope-like protein</fullName>
    </submittedName>
</protein>
<dbReference type="Gene3D" id="1.20.1270.10">
    <property type="match status" value="1"/>
</dbReference>
<evidence type="ECO:0000313" key="3">
    <source>
        <dbReference type="WBParaSite" id="ACAC_0000579701-mRNA-1"/>
    </source>
</evidence>
<dbReference type="InterPro" id="IPR029048">
    <property type="entry name" value="HSP70_C_sf"/>
</dbReference>
<keyword evidence="2" id="KW-1185">Reference proteome</keyword>
<evidence type="ECO:0000256" key="1">
    <source>
        <dbReference type="SAM" id="MobiDB-lite"/>
    </source>
</evidence>
<dbReference type="WBParaSite" id="ACAC_0000579701-mRNA-1">
    <property type="protein sequence ID" value="ACAC_0000579701-mRNA-1"/>
    <property type="gene ID" value="ACAC_0000579701"/>
</dbReference>
<dbReference type="STRING" id="6313.A0A0K0D6V2"/>
<feature type="compositionally biased region" description="Basic and acidic residues" evidence="1">
    <location>
        <begin position="1"/>
        <end position="21"/>
    </location>
</feature>
<reference evidence="3" key="2">
    <citation type="submission" date="2017-02" db="UniProtKB">
        <authorList>
            <consortium name="WormBaseParasite"/>
        </authorList>
    </citation>
    <scope>IDENTIFICATION</scope>
</reference>
<evidence type="ECO:0000313" key="2">
    <source>
        <dbReference type="Proteomes" id="UP000035642"/>
    </source>
</evidence>
<dbReference type="Proteomes" id="UP000035642">
    <property type="component" value="Unassembled WGS sequence"/>
</dbReference>
<dbReference type="AlphaFoldDB" id="A0A0K0D6V2"/>
<organism evidence="2 3">
    <name type="scientific">Angiostrongylus cantonensis</name>
    <name type="common">Rat lungworm</name>
    <dbReference type="NCBI Taxonomy" id="6313"/>
    <lineage>
        <taxon>Eukaryota</taxon>
        <taxon>Metazoa</taxon>
        <taxon>Ecdysozoa</taxon>
        <taxon>Nematoda</taxon>
        <taxon>Chromadorea</taxon>
        <taxon>Rhabditida</taxon>
        <taxon>Rhabditina</taxon>
        <taxon>Rhabditomorpha</taxon>
        <taxon>Strongyloidea</taxon>
        <taxon>Metastrongylidae</taxon>
        <taxon>Angiostrongylus</taxon>
    </lineage>
</organism>
<feature type="region of interest" description="Disordered" evidence="1">
    <location>
        <begin position="1"/>
        <end position="24"/>
    </location>
</feature>
<proteinExistence type="predicted"/>
<dbReference type="SUPFAM" id="SSF100934">
    <property type="entry name" value="Heat shock protein 70kD (HSP70), C-terminal subdomain"/>
    <property type="match status" value="1"/>
</dbReference>
<accession>A0A0K0D6V2</accession>
<sequence length="49" mass="5319">LESHRDASVDDLHEHKKDLESKVQPIISKLYKEAGDGADGASAGDKDEL</sequence>
<name>A0A0K0D6V2_ANGCA</name>
<reference evidence="2" key="1">
    <citation type="submission" date="2012-09" db="EMBL/GenBank/DDBJ databases">
        <authorList>
            <person name="Martin A.A."/>
        </authorList>
    </citation>
    <scope>NUCLEOTIDE SEQUENCE</scope>
</reference>